<dbReference type="InterPro" id="IPR042099">
    <property type="entry name" value="ANL_N_sf"/>
</dbReference>
<feature type="domain" description="Acyl-protein synthetase LuxE" evidence="1">
    <location>
        <begin position="29"/>
        <end position="373"/>
    </location>
</feature>
<dbReference type="InterPro" id="IPR007534">
    <property type="entry name" value="LuxE"/>
</dbReference>
<proteinExistence type="predicted"/>
<dbReference type="EC" id="6.2.1.30" evidence="2"/>
<reference evidence="3" key="1">
    <citation type="submission" date="2016-12" db="EMBL/GenBank/DDBJ databases">
        <authorList>
            <person name="Rodrigo-Torres L."/>
            <person name="Arahal R.D."/>
            <person name="Lucena T."/>
        </authorList>
    </citation>
    <scope>NUCLEOTIDE SEQUENCE [LARGE SCALE GENOMIC DNA]</scope>
</reference>
<accession>A0A1M7YVM7</accession>
<evidence type="ECO:0000313" key="2">
    <source>
        <dbReference type="EMBL" id="SHO56621.1"/>
    </source>
</evidence>
<protein>
    <submittedName>
        <fullName evidence="2">Phenylacetate-coenzyme A ligase</fullName>
        <ecNumber evidence="2">6.2.1.30</ecNumber>
    </submittedName>
</protein>
<organism evidence="2 3">
    <name type="scientific">Vibrio quintilis</name>
    <dbReference type="NCBI Taxonomy" id="1117707"/>
    <lineage>
        <taxon>Bacteria</taxon>
        <taxon>Pseudomonadati</taxon>
        <taxon>Pseudomonadota</taxon>
        <taxon>Gammaproteobacteria</taxon>
        <taxon>Vibrionales</taxon>
        <taxon>Vibrionaceae</taxon>
        <taxon>Vibrio</taxon>
    </lineage>
</organism>
<dbReference type="STRING" id="1117707.VQ7734_02390"/>
<evidence type="ECO:0000259" key="1">
    <source>
        <dbReference type="Pfam" id="PF04443"/>
    </source>
</evidence>
<dbReference type="GO" id="GO:0047475">
    <property type="term" value="F:phenylacetate-CoA ligase activity"/>
    <property type="evidence" value="ECO:0007669"/>
    <property type="project" value="UniProtKB-EC"/>
</dbReference>
<dbReference type="SUPFAM" id="SSF56801">
    <property type="entry name" value="Acetyl-CoA synthetase-like"/>
    <property type="match status" value="1"/>
</dbReference>
<dbReference type="GO" id="GO:0008218">
    <property type="term" value="P:bioluminescence"/>
    <property type="evidence" value="ECO:0007669"/>
    <property type="project" value="InterPro"/>
</dbReference>
<evidence type="ECO:0000313" key="3">
    <source>
        <dbReference type="Proteomes" id="UP000184600"/>
    </source>
</evidence>
<dbReference type="GO" id="GO:0047474">
    <property type="term" value="F:long-chain fatty acid--protein ligase activity"/>
    <property type="evidence" value="ECO:0007669"/>
    <property type="project" value="InterPro"/>
</dbReference>
<sequence>MDIVNIYNQLKELGGDSVKWLASDLGMLFSLSTDQQQTLKTLLIKDSFSFHYENNSFYRGQCDEKGVTPDDIQSFSDLIKIPVIPVHTFKSADSHKLLTKPLNEIEHEMRSTGTSGIPSVARRCSETMDNAVIGIYAMYREMFNLSKGAGLCVCPSTEEIPEMGMVKAFNFLTGLLDTHRFMVKNERFSPEDSIEQLSQWKNKFTRHLIGPPFLIHRLTSYLKAINQPLQLDKDSMIITLGGWKRFTGQMISRREFNAEVETYLGVPATNIRDMYGLVEASMLAIENEFNQKIIPPYVHFSVRDPNDLSKEVPDGETGQLVILDPLSRATPGMLLTEDMIYLRKDETFDHRNAQRMQYVMRAPKAKEFGCCAVNLERKMAAEDEDSVCPVAQ</sequence>
<dbReference type="PIRSF" id="PIRSF016580">
    <property type="entry name" value="Acyl-protein_synthetase_LuxE"/>
    <property type="match status" value="1"/>
</dbReference>
<dbReference type="Pfam" id="PF04443">
    <property type="entry name" value="LuxE"/>
    <property type="match status" value="1"/>
</dbReference>
<keyword evidence="3" id="KW-1185">Reference proteome</keyword>
<dbReference type="RefSeq" id="WP_073582789.1">
    <property type="nucleotide sequence ID" value="NZ_AP024898.1"/>
</dbReference>
<dbReference type="Gene3D" id="3.40.50.12780">
    <property type="entry name" value="N-terminal domain of ligase-like"/>
    <property type="match status" value="1"/>
</dbReference>
<dbReference type="InterPro" id="IPR016671">
    <property type="entry name" value="LuxE_bac"/>
</dbReference>
<dbReference type="Proteomes" id="UP000184600">
    <property type="component" value="Unassembled WGS sequence"/>
</dbReference>
<dbReference type="OrthoDB" id="6761572at2"/>
<dbReference type="AlphaFoldDB" id="A0A1M7YVM7"/>
<dbReference type="EMBL" id="FRFG01000027">
    <property type="protein sequence ID" value="SHO56621.1"/>
    <property type="molecule type" value="Genomic_DNA"/>
</dbReference>
<keyword evidence="2" id="KW-0436">Ligase</keyword>
<name>A0A1M7YVM7_9VIBR</name>
<gene>
    <name evidence="2" type="primary">paaK</name>
    <name evidence="2" type="ORF">VQ7734_02390</name>
</gene>